<dbReference type="Proteomes" id="UP000677913">
    <property type="component" value="Unassembled WGS sequence"/>
</dbReference>
<evidence type="ECO:0000313" key="1">
    <source>
        <dbReference type="EMBL" id="MBS2966359.1"/>
    </source>
</evidence>
<name>A0A8J7WUH0_9ACTN</name>
<protein>
    <submittedName>
        <fullName evidence="1">Uncharacterized protein</fullName>
    </submittedName>
</protein>
<dbReference type="AlphaFoldDB" id="A0A8J7WUH0"/>
<dbReference type="RefSeq" id="WP_211471351.1">
    <property type="nucleotide sequence ID" value="NZ_JAGSXH010000142.1"/>
</dbReference>
<evidence type="ECO:0000313" key="2">
    <source>
        <dbReference type="Proteomes" id="UP000677913"/>
    </source>
</evidence>
<dbReference type="EMBL" id="JAGSXH010000142">
    <property type="protein sequence ID" value="MBS2966359.1"/>
    <property type="molecule type" value="Genomic_DNA"/>
</dbReference>
<proteinExistence type="predicted"/>
<comment type="caution">
    <text evidence="1">The sequence shown here is derived from an EMBL/GenBank/DDBJ whole genome shotgun (WGS) entry which is preliminary data.</text>
</comment>
<sequence length="58" mass="6149">MATALGDMTDGAARAEPAGKIEICHDCGREHETWPRHADASLTARFSPIVTPGVTLDT</sequence>
<organism evidence="1 2">
    <name type="scientific">Actinocrinis puniceicyclus</name>
    <dbReference type="NCBI Taxonomy" id="977794"/>
    <lineage>
        <taxon>Bacteria</taxon>
        <taxon>Bacillati</taxon>
        <taxon>Actinomycetota</taxon>
        <taxon>Actinomycetes</taxon>
        <taxon>Catenulisporales</taxon>
        <taxon>Actinospicaceae</taxon>
        <taxon>Actinocrinis</taxon>
    </lineage>
</organism>
<accession>A0A8J7WUH0</accession>
<keyword evidence="2" id="KW-1185">Reference proteome</keyword>
<gene>
    <name evidence="1" type="ORF">KGA66_25170</name>
</gene>
<reference evidence="1" key="1">
    <citation type="submission" date="2021-04" db="EMBL/GenBank/DDBJ databases">
        <title>Genome based classification of Actinospica acidithermotolerans sp. nov., an actinobacterium isolated from an Indonesian hot spring.</title>
        <authorList>
            <person name="Kusuma A.B."/>
            <person name="Putra K.E."/>
            <person name="Nafisah S."/>
            <person name="Loh J."/>
            <person name="Nouioui I."/>
            <person name="Goodfellow M."/>
        </authorList>
    </citation>
    <scope>NUCLEOTIDE SEQUENCE</scope>
    <source>
        <strain evidence="1">DSM 45618</strain>
    </source>
</reference>